<feature type="region of interest" description="Disordered" evidence="1">
    <location>
        <begin position="1"/>
        <end position="26"/>
    </location>
</feature>
<accession>A0A3S3ZX97</accession>
<organism evidence="2 3">
    <name type="scientific">Labedella populi</name>
    <dbReference type="NCBI Taxonomy" id="2498850"/>
    <lineage>
        <taxon>Bacteria</taxon>
        <taxon>Bacillati</taxon>
        <taxon>Actinomycetota</taxon>
        <taxon>Actinomycetes</taxon>
        <taxon>Micrococcales</taxon>
        <taxon>Microbacteriaceae</taxon>
        <taxon>Labedella</taxon>
    </lineage>
</organism>
<keyword evidence="3" id="KW-1185">Reference proteome</keyword>
<protein>
    <submittedName>
        <fullName evidence="2">Uncharacterized protein</fullName>
    </submittedName>
</protein>
<dbReference type="Proteomes" id="UP000288603">
    <property type="component" value="Unassembled WGS sequence"/>
</dbReference>
<dbReference type="AlphaFoldDB" id="A0A3S3ZX97"/>
<evidence type="ECO:0000313" key="2">
    <source>
        <dbReference type="EMBL" id="RWZ68646.1"/>
    </source>
</evidence>
<dbReference type="EMBL" id="RZNC01000001">
    <property type="protein sequence ID" value="RWZ68646.1"/>
    <property type="molecule type" value="Genomic_DNA"/>
</dbReference>
<comment type="caution">
    <text evidence="2">The sequence shown here is derived from an EMBL/GenBank/DDBJ whole genome shotgun (WGS) entry which is preliminary data.</text>
</comment>
<evidence type="ECO:0000256" key="1">
    <source>
        <dbReference type="SAM" id="MobiDB-lite"/>
    </source>
</evidence>
<reference evidence="2 3" key="1">
    <citation type="submission" date="2018-12" db="EMBL/GenBank/DDBJ databases">
        <authorList>
            <person name="Li F."/>
        </authorList>
    </citation>
    <scope>NUCLEOTIDE SEQUENCE [LARGE SCALE GENOMIC DNA]</scope>
    <source>
        <strain evidence="2 3">8H24J-4-2</strain>
    </source>
</reference>
<name>A0A3S3ZX97_9MICO</name>
<gene>
    <name evidence="2" type="ORF">ELQ92_05455</name>
</gene>
<sequence>MTIPGASEFDRVSEEAETSSTPASELGGDAAYFDVVDGTGVAQVFADDHWIVLSSPFFAGAAEARELVAPILTNLEL</sequence>
<evidence type="ECO:0000313" key="3">
    <source>
        <dbReference type="Proteomes" id="UP000288603"/>
    </source>
</evidence>
<proteinExistence type="predicted"/>